<dbReference type="AlphaFoldDB" id="A0A1H3TLS3"/>
<keyword evidence="3" id="KW-1185">Reference proteome</keyword>
<evidence type="ECO:0000313" key="3">
    <source>
        <dbReference type="Proteomes" id="UP000199632"/>
    </source>
</evidence>
<evidence type="ECO:0000313" key="2">
    <source>
        <dbReference type="EMBL" id="SDZ50947.1"/>
    </source>
</evidence>
<keyword evidence="1" id="KW-0812">Transmembrane</keyword>
<proteinExistence type="predicted"/>
<dbReference type="EMBL" id="FNQB01000003">
    <property type="protein sequence ID" value="SDZ50947.1"/>
    <property type="molecule type" value="Genomic_DNA"/>
</dbReference>
<feature type="transmembrane region" description="Helical" evidence="1">
    <location>
        <begin position="41"/>
        <end position="61"/>
    </location>
</feature>
<keyword evidence="1" id="KW-0472">Membrane</keyword>
<name>A0A1H3TLS3_9ACTN</name>
<dbReference type="Proteomes" id="UP000199632">
    <property type="component" value="Unassembled WGS sequence"/>
</dbReference>
<gene>
    <name evidence="2" type="ORF">SAMN05421684_5992</name>
</gene>
<evidence type="ECO:0000256" key="1">
    <source>
        <dbReference type="SAM" id="Phobius"/>
    </source>
</evidence>
<keyword evidence="1" id="KW-1133">Transmembrane helix</keyword>
<feature type="transmembrane region" description="Helical" evidence="1">
    <location>
        <begin position="73"/>
        <end position="91"/>
    </location>
</feature>
<dbReference type="RefSeq" id="WP_143049930.1">
    <property type="nucleotide sequence ID" value="NZ_BOND01000001.1"/>
</dbReference>
<organism evidence="2 3">
    <name type="scientific">Asanoa ishikariensis</name>
    <dbReference type="NCBI Taxonomy" id="137265"/>
    <lineage>
        <taxon>Bacteria</taxon>
        <taxon>Bacillati</taxon>
        <taxon>Actinomycetota</taxon>
        <taxon>Actinomycetes</taxon>
        <taxon>Micromonosporales</taxon>
        <taxon>Micromonosporaceae</taxon>
        <taxon>Asanoa</taxon>
    </lineage>
</organism>
<sequence>MDRSRVASFAAGLLIANAAPHLATAVTGRRHLTPLAGRNSGPVVNGVWSALNVAAGVGLLVWSAGGKGSRWDADLVAFGIGHVAFAAWMAASEAVAPMNH</sequence>
<accession>A0A1H3TLS3</accession>
<dbReference type="OrthoDB" id="4794476at2"/>
<reference evidence="3" key="1">
    <citation type="submission" date="2016-10" db="EMBL/GenBank/DDBJ databases">
        <authorList>
            <person name="Varghese N."/>
            <person name="Submissions S."/>
        </authorList>
    </citation>
    <scope>NUCLEOTIDE SEQUENCE [LARGE SCALE GENOMIC DNA]</scope>
    <source>
        <strain evidence="3">DSM 44718</strain>
    </source>
</reference>
<protein>
    <submittedName>
        <fullName evidence="2">Uncharacterized protein</fullName>
    </submittedName>
</protein>